<dbReference type="GO" id="GO:0003700">
    <property type="term" value="F:DNA-binding transcription factor activity"/>
    <property type="evidence" value="ECO:0007669"/>
    <property type="project" value="InterPro"/>
</dbReference>
<comment type="caution">
    <text evidence="6">The sequence shown here is derived from an EMBL/GenBank/DDBJ whole genome shotgun (WGS) entry which is preliminary data.</text>
</comment>
<dbReference type="EMBL" id="JABKAU010000016">
    <property type="protein sequence ID" value="NVO31632.1"/>
    <property type="molecule type" value="Genomic_DNA"/>
</dbReference>
<organism evidence="6 7">
    <name type="scientific">Hymenobacter lapidiphilus</name>
    <dbReference type="NCBI Taxonomy" id="2608003"/>
    <lineage>
        <taxon>Bacteria</taxon>
        <taxon>Pseudomonadati</taxon>
        <taxon>Bacteroidota</taxon>
        <taxon>Cytophagia</taxon>
        <taxon>Cytophagales</taxon>
        <taxon>Hymenobacteraceae</taxon>
        <taxon>Hymenobacter</taxon>
    </lineage>
</organism>
<keyword evidence="1" id="KW-0805">Transcription regulation</keyword>
<accession>A0A7Y7U5T3</accession>
<sequence length="372" mass="41624">MSLWVVFQVFCLVQGLTTGLYLLTRRGQPAAARWLGWLVLALTLQVLDYCLASSGVYFRHKWLYFTPLFFSWCYGPLLWGAARAWYGAERPLSGWHFVPGGVQLVFYLLVSAQDFKTKTWFWLQVHKPYTRYLEYYGAIASVWIYLWLAARLVRAHQRRPRWLWWGLLGLAVFYALAALDPLVNEGYLPAGAPKFYLTSLLLPVLAYAAALLGWLKGGATTPGLPVGTTVAPPVEATAGLPAKAPAPPDSVQLARLVQAMQTEALYRDPDLSLGSLARHLDLPPNTVSHLINAGIGETFTEWVNSCRLAEVERRMRTADAQRYTLLALALEAGFNSKTTFNRAFKERNELTPSAYKKKYQATLRDDTTAAGG</sequence>
<dbReference type="InterPro" id="IPR009057">
    <property type="entry name" value="Homeodomain-like_sf"/>
</dbReference>
<feature type="transmembrane region" description="Helical" evidence="4">
    <location>
        <begin position="195"/>
        <end position="215"/>
    </location>
</feature>
<dbReference type="Proteomes" id="UP000565521">
    <property type="component" value="Unassembled WGS sequence"/>
</dbReference>
<dbReference type="InterPro" id="IPR018060">
    <property type="entry name" value="HTH_AraC"/>
</dbReference>
<evidence type="ECO:0000313" key="7">
    <source>
        <dbReference type="Proteomes" id="UP000565521"/>
    </source>
</evidence>
<dbReference type="PROSITE" id="PS01124">
    <property type="entry name" value="HTH_ARAC_FAMILY_2"/>
    <property type="match status" value="1"/>
</dbReference>
<dbReference type="PANTHER" id="PTHR43280">
    <property type="entry name" value="ARAC-FAMILY TRANSCRIPTIONAL REGULATOR"/>
    <property type="match status" value="1"/>
</dbReference>
<feature type="transmembrane region" description="Helical" evidence="4">
    <location>
        <begin position="62"/>
        <end position="82"/>
    </location>
</feature>
<feature type="transmembrane region" description="Helical" evidence="4">
    <location>
        <begin position="132"/>
        <end position="150"/>
    </location>
</feature>
<dbReference type="SMART" id="SM00342">
    <property type="entry name" value="HTH_ARAC"/>
    <property type="match status" value="1"/>
</dbReference>
<evidence type="ECO:0000256" key="3">
    <source>
        <dbReference type="ARBA" id="ARBA00023163"/>
    </source>
</evidence>
<name>A0A7Y7U5T3_9BACT</name>
<evidence type="ECO:0000256" key="1">
    <source>
        <dbReference type="ARBA" id="ARBA00023015"/>
    </source>
</evidence>
<evidence type="ECO:0000259" key="5">
    <source>
        <dbReference type="PROSITE" id="PS01124"/>
    </source>
</evidence>
<dbReference type="GO" id="GO:0043565">
    <property type="term" value="F:sequence-specific DNA binding"/>
    <property type="evidence" value="ECO:0007669"/>
    <property type="project" value="InterPro"/>
</dbReference>
<keyword evidence="4" id="KW-1133">Transmembrane helix</keyword>
<evidence type="ECO:0000256" key="4">
    <source>
        <dbReference type="SAM" id="Phobius"/>
    </source>
</evidence>
<keyword evidence="7" id="KW-1185">Reference proteome</keyword>
<keyword evidence="4" id="KW-0472">Membrane</keyword>
<feature type="transmembrane region" description="Helical" evidence="4">
    <location>
        <begin position="94"/>
        <end position="112"/>
    </location>
</feature>
<dbReference type="Pfam" id="PF12833">
    <property type="entry name" value="HTH_18"/>
    <property type="match status" value="1"/>
</dbReference>
<proteinExistence type="predicted"/>
<dbReference type="PANTHER" id="PTHR43280:SF29">
    <property type="entry name" value="ARAC-FAMILY TRANSCRIPTIONAL REGULATOR"/>
    <property type="match status" value="1"/>
</dbReference>
<dbReference type="PROSITE" id="PS00041">
    <property type="entry name" value="HTH_ARAC_FAMILY_1"/>
    <property type="match status" value="1"/>
</dbReference>
<dbReference type="AlphaFoldDB" id="A0A7Y7U5T3"/>
<dbReference type="Gene3D" id="1.10.10.60">
    <property type="entry name" value="Homeodomain-like"/>
    <property type="match status" value="1"/>
</dbReference>
<protein>
    <submittedName>
        <fullName evidence="6">Helix-turn-helix transcriptional regulator</fullName>
    </submittedName>
</protein>
<keyword evidence="2" id="KW-0238">DNA-binding</keyword>
<dbReference type="InterPro" id="IPR018062">
    <property type="entry name" value="HTH_AraC-typ_CS"/>
</dbReference>
<feature type="domain" description="HTH araC/xylS-type" evidence="5">
    <location>
        <begin position="254"/>
        <end position="358"/>
    </location>
</feature>
<reference evidence="6 7" key="1">
    <citation type="submission" date="2020-05" db="EMBL/GenBank/DDBJ databases">
        <title>Hymenobacter terrestris sp. nov. and Hymenobacter lapidiphilus sp. nov., isolated from regoliths in Antarctica.</title>
        <authorList>
            <person name="Sedlacek I."/>
            <person name="Pantucek R."/>
            <person name="Zeman M."/>
            <person name="Holochova P."/>
            <person name="Kralova S."/>
            <person name="Stankova E."/>
            <person name="Sedo O."/>
            <person name="Micenkova L."/>
            <person name="Svec P."/>
            <person name="Gupta V."/>
            <person name="Sood U."/>
            <person name="Korpole U.S."/>
            <person name="Lal R."/>
        </authorList>
    </citation>
    <scope>NUCLEOTIDE SEQUENCE [LARGE SCALE GENOMIC DNA]</scope>
    <source>
        <strain evidence="6 7">P5342</strain>
    </source>
</reference>
<dbReference type="RefSeq" id="WP_176908533.1">
    <property type="nucleotide sequence ID" value="NZ_JABKAU010000016.1"/>
</dbReference>
<feature type="transmembrane region" description="Helical" evidence="4">
    <location>
        <begin position="6"/>
        <end position="23"/>
    </location>
</feature>
<evidence type="ECO:0000313" key="6">
    <source>
        <dbReference type="EMBL" id="NVO31632.1"/>
    </source>
</evidence>
<feature type="transmembrane region" description="Helical" evidence="4">
    <location>
        <begin position="162"/>
        <end position="183"/>
    </location>
</feature>
<evidence type="ECO:0000256" key="2">
    <source>
        <dbReference type="ARBA" id="ARBA00023125"/>
    </source>
</evidence>
<gene>
    <name evidence="6" type="ORF">HW554_10460</name>
</gene>
<dbReference type="SUPFAM" id="SSF46689">
    <property type="entry name" value="Homeodomain-like"/>
    <property type="match status" value="1"/>
</dbReference>
<keyword evidence="3" id="KW-0804">Transcription</keyword>
<feature type="transmembrane region" description="Helical" evidence="4">
    <location>
        <begin position="35"/>
        <end position="56"/>
    </location>
</feature>
<keyword evidence="4" id="KW-0812">Transmembrane</keyword>